<dbReference type="Proteomes" id="UP000246722">
    <property type="component" value="Unassembled WGS sequence"/>
</dbReference>
<evidence type="ECO:0000313" key="2">
    <source>
        <dbReference type="Proteomes" id="UP000246722"/>
    </source>
</evidence>
<dbReference type="OrthoDB" id="5126355at2"/>
<keyword evidence="2" id="KW-1185">Reference proteome</keyword>
<protein>
    <submittedName>
        <fullName evidence="1">Uncharacterized protein</fullName>
    </submittedName>
</protein>
<reference evidence="1 2" key="1">
    <citation type="submission" date="2018-05" db="EMBL/GenBank/DDBJ databases">
        <title>Genetic diversity of glacier-inhabiting Cryobacterium bacteria in China and description of Cryobacterium mengkeensis sp. nov. and Arthrobacter glacialis sp. nov.</title>
        <authorList>
            <person name="Liu Q."/>
            <person name="Xin Y.-H."/>
        </authorList>
    </citation>
    <scope>NUCLEOTIDE SEQUENCE [LARGE SCALE GENOMIC DNA]</scope>
    <source>
        <strain evidence="1 2">SK-1</strain>
    </source>
</reference>
<dbReference type="RefSeq" id="WP_110127008.1">
    <property type="nucleotide sequence ID" value="NZ_QHLY01000012.1"/>
</dbReference>
<dbReference type="AlphaFoldDB" id="A0A317ZRE2"/>
<evidence type="ECO:0000313" key="1">
    <source>
        <dbReference type="EMBL" id="PXA67324.1"/>
    </source>
</evidence>
<sequence>MAGPAIPNVPTRRNVKVLTDAIASLKSGTNVSAMFLTKRYGAFTIDGTAFISASVKTLTVGGRSIEQNLKPHKSLQALQPEPELVLGETDEATAETEPAPVVPLLAESGQTAPEVQHGDLISVRFIDPAYGPFTVTGVSVASTVSDVVLVGGWFVSQAGATAPRVASIEILAANGTHEYPLPPRIVSWGEDTEGATEY</sequence>
<comment type="caution">
    <text evidence="1">The sequence shown here is derived from an EMBL/GenBank/DDBJ whole genome shotgun (WGS) entry which is preliminary data.</text>
</comment>
<gene>
    <name evidence="1" type="ORF">CTB96_11290</name>
</gene>
<name>A0A317ZRE2_9MICO</name>
<accession>A0A317ZRE2</accession>
<proteinExistence type="predicted"/>
<organism evidence="1 2">
    <name type="scientific">Cryobacterium arcticum</name>
    <dbReference type="NCBI Taxonomy" id="670052"/>
    <lineage>
        <taxon>Bacteria</taxon>
        <taxon>Bacillati</taxon>
        <taxon>Actinomycetota</taxon>
        <taxon>Actinomycetes</taxon>
        <taxon>Micrococcales</taxon>
        <taxon>Microbacteriaceae</taxon>
        <taxon>Cryobacterium</taxon>
    </lineage>
</organism>
<dbReference type="EMBL" id="QHLY01000012">
    <property type="protein sequence ID" value="PXA67324.1"/>
    <property type="molecule type" value="Genomic_DNA"/>
</dbReference>